<dbReference type="GO" id="GO:0003899">
    <property type="term" value="F:DNA-directed RNA polymerase activity"/>
    <property type="evidence" value="ECO:0007669"/>
    <property type="project" value="InterPro"/>
</dbReference>
<proteinExistence type="inferred from homology"/>
<evidence type="ECO:0000256" key="1">
    <source>
        <dbReference type="ARBA" id="ARBA00004123"/>
    </source>
</evidence>
<dbReference type="PANTHER" id="PTHR11800:SF2">
    <property type="entry name" value="DNA-DIRECTED RNA POLYMERASE II SUBUNIT RPB3"/>
    <property type="match status" value="1"/>
</dbReference>
<feature type="domain" description="DNA-directed RNA polymerase RpoA/D/Rpb3-type" evidence="8">
    <location>
        <begin position="17"/>
        <end position="272"/>
    </location>
</feature>
<dbReference type="InterPro" id="IPR001514">
    <property type="entry name" value="DNA-dir_RNA_pol_30-40kDasu_CS"/>
</dbReference>
<gene>
    <name evidence="9" type="ORF">M407DRAFT_68896</name>
</gene>
<dbReference type="Gene3D" id="2.170.120.12">
    <property type="entry name" value="DNA-directed RNA polymerase, insert domain"/>
    <property type="match status" value="1"/>
</dbReference>
<sequence length="273" mass="31021">MANRQPKVRIRELKRDGVDFILTGVDLAFANSVRRVMMADLPTVAIDLVEVESNTTALADEFIAHRLGLIPLISTKCDSLMTYSKDCTCVSHCHNCTVELTLRIVCTQAGETFSVTSRHLEVRKGPWAAEQSDMPPESNLLDQRDENFGHPAPERYPDAEPILIAKMRKGQELKLRCYAKKRIAKEHAKWSPCSAVGFEYDPHNKLRHTTYWFEGDPRDEWPVSENGREEAPPQDDEPFDYSAEPEKFYYSVETVGSLTPKEVVMEASHYSIT</sequence>
<dbReference type="InterPro" id="IPR011263">
    <property type="entry name" value="DNA-dir_RNA_pol_RpoA/D/Rpb3"/>
</dbReference>
<dbReference type="AlphaFoldDB" id="A0A0C3MAQ0"/>
<feature type="region of interest" description="Disordered" evidence="7">
    <location>
        <begin position="217"/>
        <end position="241"/>
    </location>
</feature>
<keyword evidence="3" id="KW-0804">Transcription</keyword>
<evidence type="ECO:0000256" key="7">
    <source>
        <dbReference type="SAM" id="MobiDB-lite"/>
    </source>
</evidence>
<keyword evidence="9" id="KW-0808">Transferase</keyword>
<dbReference type="InterPro" id="IPR050518">
    <property type="entry name" value="Rpo3/RPB3_RNA_Pol_subunit"/>
</dbReference>
<evidence type="ECO:0000256" key="5">
    <source>
        <dbReference type="ARBA" id="ARBA00025804"/>
    </source>
</evidence>
<feature type="compositionally biased region" description="Basic and acidic residues" evidence="7">
    <location>
        <begin position="217"/>
        <end position="231"/>
    </location>
</feature>
<keyword evidence="4" id="KW-0539">Nucleus</keyword>
<dbReference type="STRING" id="1051891.A0A0C3MAQ0"/>
<dbReference type="GO" id="GO:0005665">
    <property type="term" value="C:RNA polymerase II, core complex"/>
    <property type="evidence" value="ECO:0007669"/>
    <property type="project" value="TreeGrafter"/>
</dbReference>
<dbReference type="Gene3D" id="3.30.1360.10">
    <property type="entry name" value="RNA polymerase, RBP11-like subunit"/>
    <property type="match status" value="1"/>
</dbReference>
<evidence type="ECO:0000256" key="4">
    <source>
        <dbReference type="ARBA" id="ARBA00023242"/>
    </source>
</evidence>
<evidence type="ECO:0000256" key="2">
    <source>
        <dbReference type="ARBA" id="ARBA00022478"/>
    </source>
</evidence>
<dbReference type="InterPro" id="IPR036643">
    <property type="entry name" value="RNApol_insert_sf"/>
</dbReference>
<dbReference type="HAMAP" id="MF_00320">
    <property type="entry name" value="RNApol_arch_Rpo3"/>
    <property type="match status" value="1"/>
</dbReference>
<dbReference type="FunFam" id="2.170.120.12:FF:000002">
    <property type="entry name" value="DNA-directed RNA polymerase II subunit RPB3"/>
    <property type="match status" value="1"/>
</dbReference>
<reference evidence="9 10" key="1">
    <citation type="submission" date="2014-04" db="EMBL/GenBank/DDBJ databases">
        <authorList>
            <consortium name="DOE Joint Genome Institute"/>
            <person name="Kuo A."/>
            <person name="Girlanda M."/>
            <person name="Perotto S."/>
            <person name="Kohler A."/>
            <person name="Nagy L.G."/>
            <person name="Floudas D."/>
            <person name="Copeland A."/>
            <person name="Barry K.W."/>
            <person name="Cichocki N."/>
            <person name="Veneault-Fourrey C."/>
            <person name="LaButti K."/>
            <person name="Lindquist E.A."/>
            <person name="Lipzen A."/>
            <person name="Lundell T."/>
            <person name="Morin E."/>
            <person name="Murat C."/>
            <person name="Sun H."/>
            <person name="Tunlid A."/>
            <person name="Henrissat B."/>
            <person name="Grigoriev I.V."/>
            <person name="Hibbett D.S."/>
            <person name="Martin F."/>
            <person name="Nordberg H.P."/>
            <person name="Cantor M.N."/>
            <person name="Hua S.X."/>
        </authorList>
    </citation>
    <scope>NUCLEOTIDE SEQUENCE [LARGE SCALE GENOMIC DNA]</scope>
    <source>
        <strain evidence="9 10">MUT 4182</strain>
    </source>
</reference>
<accession>A0A0C3MAQ0</accession>
<dbReference type="PANTHER" id="PTHR11800">
    <property type="entry name" value="DNA-DIRECTED RNA POLYMERASE"/>
    <property type="match status" value="1"/>
</dbReference>
<reference evidence="10" key="2">
    <citation type="submission" date="2015-01" db="EMBL/GenBank/DDBJ databases">
        <title>Evolutionary Origins and Diversification of the Mycorrhizal Mutualists.</title>
        <authorList>
            <consortium name="DOE Joint Genome Institute"/>
            <consortium name="Mycorrhizal Genomics Consortium"/>
            <person name="Kohler A."/>
            <person name="Kuo A."/>
            <person name="Nagy L.G."/>
            <person name="Floudas D."/>
            <person name="Copeland A."/>
            <person name="Barry K.W."/>
            <person name="Cichocki N."/>
            <person name="Veneault-Fourrey C."/>
            <person name="LaButti K."/>
            <person name="Lindquist E.A."/>
            <person name="Lipzen A."/>
            <person name="Lundell T."/>
            <person name="Morin E."/>
            <person name="Murat C."/>
            <person name="Riley R."/>
            <person name="Ohm R."/>
            <person name="Sun H."/>
            <person name="Tunlid A."/>
            <person name="Henrissat B."/>
            <person name="Grigoriev I.V."/>
            <person name="Hibbett D.S."/>
            <person name="Martin F."/>
        </authorList>
    </citation>
    <scope>NUCLEOTIDE SEQUENCE [LARGE SCALE GENOMIC DNA]</scope>
    <source>
        <strain evidence="10">MUT 4182</strain>
    </source>
</reference>
<evidence type="ECO:0000313" key="9">
    <source>
        <dbReference type="EMBL" id="KIO30757.1"/>
    </source>
</evidence>
<evidence type="ECO:0000313" key="10">
    <source>
        <dbReference type="Proteomes" id="UP000054248"/>
    </source>
</evidence>
<dbReference type="GO" id="GO:0006366">
    <property type="term" value="P:transcription by RNA polymerase II"/>
    <property type="evidence" value="ECO:0007669"/>
    <property type="project" value="TreeGrafter"/>
</dbReference>
<dbReference type="SMART" id="SM00662">
    <property type="entry name" value="RPOLD"/>
    <property type="match status" value="1"/>
</dbReference>
<dbReference type="CDD" id="cd07031">
    <property type="entry name" value="RNAP_II_RPB3"/>
    <property type="match status" value="1"/>
</dbReference>
<name>A0A0C3MAQ0_9AGAM</name>
<dbReference type="PROSITE" id="PS00446">
    <property type="entry name" value="RNA_POL_D_30KD"/>
    <property type="match status" value="1"/>
</dbReference>
<protein>
    <recommendedName>
        <fullName evidence="6">DNA-directed RNA polymerase II subunit RPB3</fullName>
    </recommendedName>
</protein>
<dbReference type="EMBL" id="KN822969">
    <property type="protein sequence ID" value="KIO30757.1"/>
    <property type="molecule type" value="Genomic_DNA"/>
</dbReference>
<dbReference type="InterPro" id="IPR036603">
    <property type="entry name" value="RBP11-like"/>
</dbReference>
<evidence type="ECO:0000259" key="8">
    <source>
        <dbReference type="SMART" id="SM00662"/>
    </source>
</evidence>
<evidence type="ECO:0000256" key="6">
    <source>
        <dbReference type="ARBA" id="ARBA00072506"/>
    </source>
</evidence>
<dbReference type="SUPFAM" id="SSF55257">
    <property type="entry name" value="RBP11-like subunits of RNA polymerase"/>
    <property type="match status" value="1"/>
</dbReference>
<dbReference type="HOGENOM" id="CLU_038421_1_0_1"/>
<dbReference type="GO" id="GO:0046983">
    <property type="term" value="F:protein dimerization activity"/>
    <property type="evidence" value="ECO:0007669"/>
    <property type="project" value="InterPro"/>
</dbReference>
<dbReference type="InterPro" id="IPR011262">
    <property type="entry name" value="DNA-dir_RNA_pol_insert"/>
</dbReference>
<dbReference type="GO" id="GO:0003677">
    <property type="term" value="F:DNA binding"/>
    <property type="evidence" value="ECO:0007669"/>
    <property type="project" value="InterPro"/>
</dbReference>
<keyword evidence="10" id="KW-1185">Reference proteome</keyword>
<dbReference type="OrthoDB" id="270173at2759"/>
<dbReference type="Proteomes" id="UP000054248">
    <property type="component" value="Unassembled WGS sequence"/>
</dbReference>
<dbReference type="InterPro" id="IPR022842">
    <property type="entry name" value="RNAP_Rpo3/Rpb3/RPAC1"/>
</dbReference>
<evidence type="ECO:0000256" key="3">
    <source>
        <dbReference type="ARBA" id="ARBA00023163"/>
    </source>
</evidence>
<dbReference type="SUPFAM" id="SSF56553">
    <property type="entry name" value="Insert subdomain of RNA polymerase alpha subunit"/>
    <property type="match status" value="1"/>
</dbReference>
<comment type="subcellular location">
    <subcellularLocation>
        <location evidence="1">Nucleus</location>
    </subcellularLocation>
</comment>
<keyword evidence="2" id="KW-0240">DNA-directed RNA polymerase</keyword>
<organism evidence="9 10">
    <name type="scientific">Tulasnella calospora MUT 4182</name>
    <dbReference type="NCBI Taxonomy" id="1051891"/>
    <lineage>
        <taxon>Eukaryota</taxon>
        <taxon>Fungi</taxon>
        <taxon>Dikarya</taxon>
        <taxon>Basidiomycota</taxon>
        <taxon>Agaricomycotina</taxon>
        <taxon>Agaricomycetes</taxon>
        <taxon>Cantharellales</taxon>
        <taxon>Tulasnellaceae</taxon>
        <taxon>Tulasnella</taxon>
    </lineage>
</organism>
<dbReference type="Pfam" id="PF01000">
    <property type="entry name" value="RNA_pol_A_bac"/>
    <property type="match status" value="1"/>
</dbReference>
<dbReference type="Pfam" id="PF01193">
    <property type="entry name" value="RNA_pol_L"/>
    <property type="match status" value="1"/>
</dbReference>
<comment type="similarity">
    <text evidence="5">Belongs to the archaeal Rpo3/eukaryotic RPB3 RNA polymerase subunit family.</text>
</comment>